<evidence type="ECO:0000256" key="7">
    <source>
        <dbReference type="ARBA" id="ARBA00023163"/>
    </source>
</evidence>
<dbReference type="Pfam" id="PF00072">
    <property type="entry name" value="Response_reg"/>
    <property type="match status" value="1"/>
</dbReference>
<dbReference type="InterPro" id="IPR035965">
    <property type="entry name" value="PAS-like_dom_sf"/>
</dbReference>
<organism evidence="12 13">
    <name type="scientific">Desulfobaculum bizertense DSM 18034</name>
    <dbReference type="NCBI Taxonomy" id="1121442"/>
    <lineage>
        <taxon>Bacteria</taxon>
        <taxon>Pseudomonadati</taxon>
        <taxon>Thermodesulfobacteriota</taxon>
        <taxon>Desulfovibrionia</taxon>
        <taxon>Desulfovibrionales</taxon>
        <taxon>Desulfovibrionaceae</taxon>
        <taxon>Desulfobaculum</taxon>
    </lineage>
</organism>
<dbReference type="Pfam" id="PF00512">
    <property type="entry name" value="HisKA"/>
    <property type="match status" value="1"/>
</dbReference>
<dbReference type="STRING" id="1121442.SAMN02745702_01102"/>
<dbReference type="AlphaFoldDB" id="A0A1T4VWK4"/>
<dbReference type="InterPro" id="IPR039420">
    <property type="entry name" value="WalR-like"/>
</dbReference>
<dbReference type="SMART" id="SM00448">
    <property type="entry name" value="REC"/>
    <property type="match status" value="1"/>
</dbReference>
<dbReference type="SMART" id="SM00388">
    <property type="entry name" value="HisKA"/>
    <property type="match status" value="1"/>
</dbReference>
<dbReference type="OrthoDB" id="9805967at2"/>
<dbReference type="InterPro" id="IPR013655">
    <property type="entry name" value="PAS_fold_3"/>
</dbReference>
<dbReference type="EC" id="2.7.13.3" evidence="2"/>
<dbReference type="SUPFAM" id="SSF55785">
    <property type="entry name" value="PYP-like sensor domain (PAS domain)"/>
    <property type="match status" value="1"/>
</dbReference>
<dbReference type="GO" id="GO:0032993">
    <property type="term" value="C:protein-DNA complex"/>
    <property type="evidence" value="ECO:0007669"/>
    <property type="project" value="TreeGrafter"/>
</dbReference>
<evidence type="ECO:0000256" key="1">
    <source>
        <dbReference type="ARBA" id="ARBA00000085"/>
    </source>
</evidence>
<dbReference type="InterPro" id="IPR036097">
    <property type="entry name" value="HisK_dim/P_sf"/>
</dbReference>
<dbReference type="Proteomes" id="UP000189733">
    <property type="component" value="Unassembled WGS sequence"/>
</dbReference>
<keyword evidence="5" id="KW-0805">Transcription regulation</keyword>
<dbReference type="GO" id="GO:0000976">
    <property type="term" value="F:transcription cis-regulatory region binding"/>
    <property type="evidence" value="ECO:0007669"/>
    <property type="project" value="TreeGrafter"/>
</dbReference>
<dbReference type="Gene3D" id="3.30.450.20">
    <property type="entry name" value="PAS domain"/>
    <property type="match status" value="1"/>
</dbReference>
<dbReference type="InterPro" id="IPR005467">
    <property type="entry name" value="His_kinase_dom"/>
</dbReference>
<evidence type="ECO:0000259" key="9">
    <source>
        <dbReference type="PROSITE" id="PS50109"/>
    </source>
</evidence>
<evidence type="ECO:0000259" key="11">
    <source>
        <dbReference type="PROSITE" id="PS50112"/>
    </source>
</evidence>
<evidence type="ECO:0000313" key="12">
    <source>
        <dbReference type="EMBL" id="SKA69317.1"/>
    </source>
</evidence>
<dbReference type="SUPFAM" id="SSF55874">
    <property type="entry name" value="ATPase domain of HSP90 chaperone/DNA topoisomerase II/histidine kinase"/>
    <property type="match status" value="1"/>
</dbReference>
<feature type="modified residue" description="4-aspartylphosphate" evidence="8">
    <location>
        <position position="58"/>
    </location>
</feature>
<evidence type="ECO:0000256" key="2">
    <source>
        <dbReference type="ARBA" id="ARBA00012438"/>
    </source>
</evidence>
<dbReference type="SUPFAM" id="SSF47384">
    <property type="entry name" value="Homodimeric domain of signal transducing histidine kinase"/>
    <property type="match status" value="1"/>
</dbReference>
<dbReference type="PANTHER" id="PTHR48111:SF1">
    <property type="entry name" value="TWO-COMPONENT RESPONSE REGULATOR ORR33"/>
    <property type="match status" value="1"/>
</dbReference>
<name>A0A1T4VWK4_9BACT</name>
<evidence type="ECO:0000313" key="13">
    <source>
        <dbReference type="Proteomes" id="UP000189733"/>
    </source>
</evidence>
<dbReference type="PROSITE" id="PS50110">
    <property type="entry name" value="RESPONSE_REGULATORY"/>
    <property type="match status" value="1"/>
</dbReference>
<keyword evidence="13" id="KW-1185">Reference proteome</keyword>
<protein>
    <recommendedName>
        <fullName evidence="2">histidine kinase</fullName>
        <ecNumber evidence="2">2.7.13.3</ecNumber>
    </recommendedName>
</protein>
<dbReference type="InterPro" id="IPR036890">
    <property type="entry name" value="HATPase_C_sf"/>
</dbReference>
<keyword evidence="4" id="KW-0902">Two-component regulatory system</keyword>
<dbReference type="Gene3D" id="1.10.287.130">
    <property type="match status" value="1"/>
</dbReference>
<dbReference type="CDD" id="cd17536">
    <property type="entry name" value="REC_YesN-like"/>
    <property type="match status" value="1"/>
</dbReference>
<evidence type="ECO:0000256" key="4">
    <source>
        <dbReference type="ARBA" id="ARBA00023012"/>
    </source>
</evidence>
<dbReference type="Gene3D" id="3.30.565.10">
    <property type="entry name" value="Histidine kinase-like ATPase, C-terminal domain"/>
    <property type="match status" value="1"/>
</dbReference>
<feature type="domain" description="Response regulatory" evidence="10">
    <location>
        <begin position="8"/>
        <end position="123"/>
    </location>
</feature>
<accession>A0A1T4VWK4</accession>
<dbReference type="SMART" id="SM00091">
    <property type="entry name" value="PAS"/>
    <property type="match status" value="1"/>
</dbReference>
<evidence type="ECO:0000256" key="3">
    <source>
        <dbReference type="ARBA" id="ARBA00022553"/>
    </source>
</evidence>
<dbReference type="PROSITE" id="PS50109">
    <property type="entry name" value="HIS_KIN"/>
    <property type="match status" value="1"/>
</dbReference>
<comment type="catalytic activity">
    <reaction evidence="1">
        <text>ATP + protein L-histidine = ADP + protein N-phospho-L-histidine.</text>
        <dbReference type="EC" id="2.7.13.3"/>
    </reaction>
</comment>
<feature type="domain" description="PAS" evidence="11">
    <location>
        <begin position="135"/>
        <end position="207"/>
    </location>
</feature>
<dbReference type="GO" id="GO:0000155">
    <property type="term" value="F:phosphorelay sensor kinase activity"/>
    <property type="evidence" value="ECO:0007669"/>
    <property type="project" value="InterPro"/>
</dbReference>
<dbReference type="CDD" id="cd00082">
    <property type="entry name" value="HisKA"/>
    <property type="match status" value="1"/>
</dbReference>
<keyword evidence="6" id="KW-0238">DNA-binding</keyword>
<proteinExistence type="predicted"/>
<dbReference type="InterPro" id="IPR011006">
    <property type="entry name" value="CheY-like_superfamily"/>
</dbReference>
<keyword evidence="7" id="KW-0804">Transcription</keyword>
<sequence length="484" mass="54683">MDDTHRGAVLLVDDNPIICQSLAFMLEDEGFTHIFQAFTAEDALALVQEHRLELAFMDVRLKDANGLELAKDIREICPQLDIVFMSGAGSRAELLEAVQIGAVDYLLKPFSPELLSLTLDRFTKRRALTRRVHAAEHRLGEILKNIPLLVFQLDKNFQLRFINDACKHVLGESVPTTPDTSDWFMQHVHPEERERISELLRTALHSETPRTAECRLIHHNGAEVYGYIKTLPALPSELNGQEPLVDGIFIDISERVNQERSTVQQEKLKTVDAISSEMAHELRNPLMTIGGFARRLLLRFPDLHEAQIILRESERLEHLLDRIKSYLQKEQAENLQKVSVRDVLERSIHNRILQLEGAGLTLDIAHAPDLPSAIADPQGLQHVLEIMLGDASQSLMDAGTLVIRTQGTQDRVDLTFSYALEDLRHISPERLYLPFDEGGFGLPQCTTLIRGMCGVMRMERKEGNVVFTISLPAETEKKHAEPTT</sequence>
<keyword evidence="3 8" id="KW-0597">Phosphoprotein</keyword>
<dbReference type="InterPro" id="IPR003661">
    <property type="entry name" value="HisK_dim/P_dom"/>
</dbReference>
<dbReference type="InterPro" id="IPR000014">
    <property type="entry name" value="PAS"/>
</dbReference>
<dbReference type="GO" id="GO:0006355">
    <property type="term" value="P:regulation of DNA-templated transcription"/>
    <property type="evidence" value="ECO:0007669"/>
    <property type="project" value="TreeGrafter"/>
</dbReference>
<gene>
    <name evidence="12" type="ORF">SAMN02745702_01102</name>
</gene>
<evidence type="ECO:0000256" key="5">
    <source>
        <dbReference type="ARBA" id="ARBA00023015"/>
    </source>
</evidence>
<evidence type="ECO:0000256" key="8">
    <source>
        <dbReference type="PROSITE-ProRule" id="PRU00169"/>
    </source>
</evidence>
<evidence type="ECO:0000256" key="6">
    <source>
        <dbReference type="ARBA" id="ARBA00023125"/>
    </source>
</evidence>
<dbReference type="GO" id="GO:0005829">
    <property type="term" value="C:cytosol"/>
    <property type="evidence" value="ECO:0007669"/>
    <property type="project" value="TreeGrafter"/>
</dbReference>
<dbReference type="CDD" id="cd00130">
    <property type="entry name" value="PAS"/>
    <property type="match status" value="1"/>
</dbReference>
<evidence type="ECO:0000259" key="10">
    <source>
        <dbReference type="PROSITE" id="PS50110"/>
    </source>
</evidence>
<dbReference type="PANTHER" id="PTHR48111">
    <property type="entry name" value="REGULATOR OF RPOS"/>
    <property type="match status" value="1"/>
</dbReference>
<dbReference type="Pfam" id="PF08447">
    <property type="entry name" value="PAS_3"/>
    <property type="match status" value="1"/>
</dbReference>
<dbReference type="EMBL" id="FUYA01000003">
    <property type="protein sequence ID" value="SKA69317.1"/>
    <property type="molecule type" value="Genomic_DNA"/>
</dbReference>
<dbReference type="PROSITE" id="PS50112">
    <property type="entry name" value="PAS"/>
    <property type="match status" value="1"/>
</dbReference>
<dbReference type="NCBIfam" id="TIGR00229">
    <property type="entry name" value="sensory_box"/>
    <property type="match status" value="1"/>
</dbReference>
<dbReference type="RefSeq" id="WP_078684403.1">
    <property type="nucleotide sequence ID" value="NZ_FUYA01000003.1"/>
</dbReference>
<dbReference type="SUPFAM" id="SSF52172">
    <property type="entry name" value="CheY-like"/>
    <property type="match status" value="1"/>
</dbReference>
<reference evidence="12 13" key="1">
    <citation type="submission" date="2017-02" db="EMBL/GenBank/DDBJ databases">
        <authorList>
            <person name="Peterson S.W."/>
        </authorList>
    </citation>
    <scope>NUCLEOTIDE SEQUENCE [LARGE SCALE GENOMIC DNA]</scope>
    <source>
        <strain evidence="12 13">DSM 18034</strain>
    </source>
</reference>
<dbReference type="InterPro" id="IPR001789">
    <property type="entry name" value="Sig_transdc_resp-reg_receiver"/>
</dbReference>
<feature type="domain" description="Histidine kinase" evidence="9">
    <location>
        <begin position="277"/>
        <end position="475"/>
    </location>
</feature>
<dbReference type="Gene3D" id="3.40.50.2300">
    <property type="match status" value="1"/>
</dbReference>
<dbReference type="GO" id="GO:0000156">
    <property type="term" value="F:phosphorelay response regulator activity"/>
    <property type="evidence" value="ECO:0007669"/>
    <property type="project" value="TreeGrafter"/>
</dbReference>